<dbReference type="InterPro" id="IPR012338">
    <property type="entry name" value="Beta-lactam/transpept-like"/>
</dbReference>
<evidence type="ECO:0000313" key="4">
    <source>
        <dbReference type="Proteomes" id="UP000239504"/>
    </source>
</evidence>
<feature type="signal peptide" evidence="1">
    <location>
        <begin position="1"/>
        <end position="37"/>
    </location>
</feature>
<dbReference type="Pfam" id="PF00144">
    <property type="entry name" value="Beta-lactamase"/>
    <property type="match status" value="1"/>
</dbReference>
<feature type="domain" description="Beta-lactamase-related" evidence="2">
    <location>
        <begin position="71"/>
        <end position="276"/>
    </location>
</feature>
<evidence type="ECO:0000259" key="2">
    <source>
        <dbReference type="Pfam" id="PF00144"/>
    </source>
</evidence>
<dbReference type="InterPro" id="IPR050789">
    <property type="entry name" value="Diverse_Enzym_Activities"/>
</dbReference>
<dbReference type="InterPro" id="IPR001466">
    <property type="entry name" value="Beta-lactam-related"/>
</dbReference>
<dbReference type="PANTHER" id="PTHR43283">
    <property type="entry name" value="BETA-LACTAMASE-RELATED"/>
    <property type="match status" value="1"/>
</dbReference>
<gene>
    <name evidence="3" type="ORF">CW354_13895</name>
</gene>
<dbReference type="Gene3D" id="3.40.710.10">
    <property type="entry name" value="DD-peptidase/beta-lactamase superfamily"/>
    <property type="match status" value="1"/>
</dbReference>
<dbReference type="EMBL" id="PJCH01000010">
    <property type="protein sequence ID" value="PQA87129.1"/>
    <property type="molecule type" value="Genomic_DNA"/>
</dbReference>
<keyword evidence="1" id="KW-0732">Signal</keyword>
<evidence type="ECO:0000256" key="1">
    <source>
        <dbReference type="SAM" id="SignalP"/>
    </source>
</evidence>
<dbReference type="Proteomes" id="UP000239504">
    <property type="component" value="Unassembled WGS sequence"/>
</dbReference>
<sequence>MQSNKEETVRFKSKHFGGVGALCGALLALVFATQAAAQTNAKCPDDPLPSGYDWTDVKAALENSPFQRGGMIVYHKGEVVYWTGFGWWDGQGCDYFINNHNFNVASLSKTFTAAVAMAVAQDPNVNFSLNDLVKDHITNATSLNASQFDDNGTARLVYDHMTINDLITMMTGHETVSAWPIGLTSCINNPFVSFETCGEDMIAADIAEDDDPNNNSAYVYAPGEAFSYGPMSWQILGLAVANAVNDDFTTILEDYLTGPCNLTDTIVKRPNNEWAAGGFETDLFDGGAFAQALLSGECGNNHTLFNAASLASLNEVTVPLQSGSVPTVSSPIKDLDLDYARGQWVFDQGGSKIYLGVGAWGAVTFYSPDKDWAAYIHLDDHLLTGYIDATDLIIKSGGLADLIDIQANNNP</sequence>
<name>A0A2S7K3Q3_9PROT</name>
<reference evidence="3 4" key="1">
    <citation type="submission" date="2017-12" db="EMBL/GenBank/DDBJ databases">
        <authorList>
            <person name="Hurst M.R.H."/>
        </authorList>
    </citation>
    <scope>NUCLEOTIDE SEQUENCE [LARGE SCALE GENOMIC DNA]</scope>
    <source>
        <strain evidence="3 4">SY-3-19</strain>
    </source>
</reference>
<organism evidence="3 4">
    <name type="scientific">Hyphococcus luteus</name>
    <dbReference type="NCBI Taxonomy" id="2058213"/>
    <lineage>
        <taxon>Bacteria</taxon>
        <taxon>Pseudomonadati</taxon>
        <taxon>Pseudomonadota</taxon>
        <taxon>Alphaproteobacteria</taxon>
        <taxon>Parvularculales</taxon>
        <taxon>Parvularculaceae</taxon>
        <taxon>Hyphococcus</taxon>
    </lineage>
</organism>
<protein>
    <recommendedName>
        <fullName evidence="2">Beta-lactamase-related domain-containing protein</fullName>
    </recommendedName>
</protein>
<keyword evidence="4" id="KW-1185">Reference proteome</keyword>
<dbReference type="AlphaFoldDB" id="A0A2S7K3Q3"/>
<dbReference type="OrthoDB" id="9773047at2"/>
<proteinExistence type="predicted"/>
<evidence type="ECO:0000313" key="3">
    <source>
        <dbReference type="EMBL" id="PQA87129.1"/>
    </source>
</evidence>
<accession>A0A2S7K3Q3</accession>
<comment type="caution">
    <text evidence="3">The sequence shown here is derived from an EMBL/GenBank/DDBJ whole genome shotgun (WGS) entry which is preliminary data.</text>
</comment>
<dbReference type="SUPFAM" id="SSF56601">
    <property type="entry name" value="beta-lactamase/transpeptidase-like"/>
    <property type="match status" value="1"/>
</dbReference>
<feature type="chain" id="PRO_5015728711" description="Beta-lactamase-related domain-containing protein" evidence="1">
    <location>
        <begin position="38"/>
        <end position="411"/>
    </location>
</feature>